<evidence type="ECO:0000259" key="7">
    <source>
        <dbReference type="Pfam" id="PF13664"/>
    </source>
</evidence>
<dbReference type="OrthoDB" id="1641132at2759"/>
<feature type="transmembrane region" description="Helical" evidence="6">
    <location>
        <begin position="98"/>
        <end position="117"/>
    </location>
</feature>
<evidence type="ECO:0000256" key="5">
    <source>
        <dbReference type="SAM" id="MobiDB-lite"/>
    </source>
</evidence>
<feature type="transmembrane region" description="Helical" evidence="6">
    <location>
        <begin position="176"/>
        <end position="200"/>
    </location>
</feature>
<proteinExistence type="predicted"/>
<keyword evidence="4 6" id="KW-0472">Membrane</keyword>
<dbReference type="Pfam" id="PF13664">
    <property type="entry name" value="DUF4149"/>
    <property type="match status" value="1"/>
</dbReference>
<feature type="region of interest" description="Disordered" evidence="5">
    <location>
        <begin position="136"/>
        <end position="165"/>
    </location>
</feature>
<dbReference type="GO" id="GO:0016020">
    <property type="term" value="C:membrane"/>
    <property type="evidence" value="ECO:0007669"/>
    <property type="project" value="UniProtKB-SubCell"/>
</dbReference>
<comment type="subcellular location">
    <subcellularLocation>
        <location evidence="1">Membrane</location>
    </subcellularLocation>
</comment>
<organism evidence="8 9">
    <name type="scientific">Imshaugia aleurites</name>
    <dbReference type="NCBI Taxonomy" id="172621"/>
    <lineage>
        <taxon>Eukaryota</taxon>
        <taxon>Fungi</taxon>
        <taxon>Dikarya</taxon>
        <taxon>Ascomycota</taxon>
        <taxon>Pezizomycotina</taxon>
        <taxon>Lecanoromycetes</taxon>
        <taxon>OSLEUM clade</taxon>
        <taxon>Lecanoromycetidae</taxon>
        <taxon>Lecanorales</taxon>
        <taxon>Lecanorineae</taxon>
        <taxon>Parmeliaceae</taxon>
        <taxon>Imshaugia</taxon>
    </lineage>
</organism>
<keyword evidence="3 6" id="KW-1133">Transmembrane helix</keyword>
<evidence type="ECO:0000256" key="2">
    <source>
        <dbReference type="ARBA" id="ARBA00022692"/>
    </source>
</evidence>
<dbReference type="InterPro" id="IPR053009">
    <property type="entry name" value="Xanthocillin_Biosynth-Assoc"/>
</dbReference>
<sequence>MPFLALFTNMAFYHLFLLAFLIGAQIYQSFFVNTVANKALNQTSFRILMTALWPMYFRLQTIVSALVILTYPGEKQNALFRGAASVQGLLDEDNRGTVMLPLAIMLGSSAANTLVLLPKTISTMTNMHRVRAEKVRGNTGSQSLGNKIDSEYDGDRKAAEEEAVRSREDKALTTRFLVYHGASYACNLITVAASVCYAMYIAEKCL</sequence>
<keyword evidence="2 6" id="KW-0812">Transmembrane</keyword>
<evidence type="ECO:0000313" key="9">
    <source>
        <dbReference type="Proteomes" id="UP000664534"/>
    </source>
</evidence>
<reference evidence="8" key="1">
    <citation type="submission" date="2021-03" db="EMBL/GenBank/DDBJ databases">
        <authorList>
            <person name="Tagirdzhanova G."/>
        </authorList>
    </citation>
    <scope>NUCLEOTIDE SEQUENCE</scope>
</reference>
<evidence type="ECO:0000256" key="3">
    <source>
        <dbReference type="ARBA" id="ARBA00022989"/>
    </source>
</evidence>
<name>A0A8H3FPH9_9LECA</name>
<feature type="domain" description="TMEM205-like" evidence="7">
    <location>
        <begin position="17"/>
        <end position="128"/>
    </location>
</feature>
<dbReference type="Proteomes" id="UP000664534">
    <property type="component" value="Unassembled WGS sequence"/>
</dbReference>
<dbReference type="EMBL" id="CAJPDT010000049">
    <property type="protein sequence ID" value="CAF9928398.1"/>
    <property type="molecule type" value="Genomic_DNA"/>
</dbReference>
<dbReference type="PANTHER" id="PTHR23241">
    <property type="entry name" value="LATE EMBRYOGENESIS ABUNDANT PLANTS LEA-RELATED"/>
    <property type="match status" value="1"/>
</dbReference>
<dbReference type="PANTHER" id="PTHR23241:SF102">
    <property type="entry name" value="LD23009P"/>
    <property type="match status" value="1"/>
</dbReference>
<keyword evidence="9" id="KW-1185">Reference proteome</keyword>
<dbReference type="InterPro" id="IPR025423">
    <property type="entry name" value="TMEM205-like"/>
</dbReference>
<evidence type="ECO:0000256" key="1">
    <source>
        <dbReference type="ARBA" id="ARBA00004370"/>
    </source>
</evidence>
<comment type="caution">
    <text evidence="8">The sequence shown here is derived from an EMBL/GenBank/DDBJ whole genome shotgun (WGS) entry which is preliminary data.</text>
</comment>
<evidence type="ECO:0000313" key="8">
    <source>
        <dbReference type="EMBL" id="CAF9928398.1"/>
    </source>
</evidence>
<protein>
    <recommendedName>
        <fullName evidence="7">TMEM205-like domain-containing protein</fullName>
    </recommendedName>
</protein>
<feature type="transmembrane region" description="Helical" evidence="6">
    <location>
        <begin position="12"/>
        <end position="35"/>
    </location>
</feature>
<accession>A0A8H3FPH9</accession>
<feature type="compositionally biased region" description="Basic and acidic residues" evidence="5">
    <location>
        <begin position="148"/>
        <end position="165"/>
    </location>
</feature>
<gene>
    <name evidence="8" type="ORF">IMSHALPRED_007458</name>
</gene>
<evidence type="ECO:0000256" key="4">
    <source>
        <dbReference type="ARBA" id="ARBA00023136"/>
    </source>
</evidence>
<evidence type="ECO:0000256" key="6">
    <source>
        <dbReference type="SAM" id="Phobius"/>
    </source>
</evidence>
<feature type="transmembrane region" description="Helical" evidence="6">
    <location>
        <begin position="47"/>
        <end position="71"/>
    </location>
</feature>
<dbReference type="AlphaFoldDB" id="A0A8H3FPH9"/>